<comment type="caution">
    <text evidence="2">The sequence shown here is derived from an EMBL/GenBank/DDBJ whole genome shotgun (WGS) entry which is preliminary data.</text>
</comment>
<feature type="compositionally biased region" description="Low complexity" evidence="1">
    <location>
        <begin position="1"/>
        <end position="35"/>
    </location>
</feature>
<name>A0A430FMK1_9BIFI</name>
<dbReference type="Proteomes" id="UP000287533">
    <property type="component" value="Unassembled WGS sequence"/>
</dbReference>
<proteinExistence type="predicted"/>
<organism evidence="2 3">
    <name type="scientific">Bifidobacterium goeldii</name>
    <dbReference type="NCBI Taxonomy" id="2306975"/>
    <lineage>
        <taxon>Bacteria</taxon>
        <taxon>Bacillati</taxon>
        <taxon>Actinomycetota</taxon>
        <taxon>Actinomycetes</taxon>
        <taxon>Bifidobacteriales</taxon>
        <taxon>Bifidobacteriaceae</taxon>
        <taxon>Bifidobacterium</taxon>
    </lineage>
</organism>
<feature type="region of interest" description="Disordered" evidence="1">
    <location>
        <begin position="183"/>
        <end position="235"/>
    </location>
</feature>
<dbReference type="RefSeq" id="WP_125979260.1">
    <property type="nucleotide sequence ID" value="NZ_QXGL01000001.1"/>
</dbReference>
<dbReference type="EMBL" id="QXGL01000001">
    <property type="protein sequence ID" value="RSX53962.1"/>
    <property type="molecule type" value="Genomic_DNA"/>
</dbReference>
<feature type="compositionally biased region" description="Pro residues" evidence="1">
    <location>
        <begin position="190"/>
        <end position="203"/>
    </location>
</feature>
<gene>
    <name evidence="2" type="ORF">D2E25_0268</name>
</gene>
<reference evidence="2 3" key="1">
    <citation type="submission" date="2018-09" db="EMBL/GenBank/DDBJ databases">
        <title>Characterization of the phylogenetic diversity of five novel species belonging to the genus Bifidobacterium.</title>
        <authorList>
            <person name="Lugli G.A."/>
            <person name="Duranti S."/>
            <person name="Milani C."/>
        </authorList>
    </citation>
    <scope>NUCLEOTIDE SEQUENCE [LARGE SCALE GENOMIC DNA]</scope>
    <source>
        <strain evidence="2 3">2034B</strain>
    </source>
</reference>
<feature type="region of interest" description="Disordered" evidence="1">
    <location>
        <begin position="1"/>
        <end position="37"/>
    </location>
</feature>
<keyword evidence="3" id="KW-1185">Reference proteome</keyword>
<feature type="compositionally biased region" description="Low complexity" evidence="1">
    <location>
        <begin position="223"/>
        <end position="233"/>
    </location>
</feature>
<dbReference type="AlphaFoldDB" id="A0A430FMK1"/>
<evidence type="ECO:0000313" key="2">
    <source>
        <dbReference type="EMBL" id="RSX53962.1"/>
    </source>
</evidence>
<protein>
    <submittedName>
        <fullName evidence="2">Uncharacterized protein</fullName>
    </submittedName>
</protein>
<sequence>MYGQNNYQQQGYGYQPQQGYPPQAQGYPPQQAPQPAVQMSAAEMLDQISRQSSKSAHFEQPGDRVSGIIENVTASQVRDYTTKEPQFWKDGSPCLQVVVTIDTGITDPNVEDDDGRRTVYIKGWGVQRRAWLNALRNAGLKKASEIKPGDHFTATFTGYGERNANRQPAKLFEYVIEHQSPADLAMNPPQNMPQPAPYAPTPTQPSFGYPQQAPMSQNPNLSTPAQAATPAAPRVDEQQVLQMHAAGKSVPEIQTMTGFLATDIQRVILQARPHGGSEQEPEF</sequence>
<evidence type="ECO:0000256" key="1">
    <source>
        <dbReference type="SAM" id="MobiDB-lite"/>
    </source>
</evidence>
<accession>A0A430FMK1</accession>
<feature type="compositionally biased region" description="Polar residues" evidence="1">
    <location>
        <begin position="213"/>
        <end position="222"/>
    </location>
</feature>
<dbReference type="OrthoDB" id="4548637at2"/>
<evidence type="ECO:0000313" key="3">
    <source>
        <dbReference type="Proteomes" id="UP000287533"/>
    </source>
</evidence>